<dbReference type="GO" id="GO:0005524">
    <property type="term" value="F:ATP binding"/>
    <property type="evidence" value="ECO:0007669"/>
    <property type="project" value="InterPro"/>
</dbReference>
<evidence type="ECO:0000259" key="1">
    <source>
        <dbReference type="Pfam" id="PF13175"/>
    </source>
</evidence>
<dbReference type="RefSeq" id="WP_133426500.1">
    <property type="nucleotide sequence ID" value="NZ_SDLO01000007.1"/>
</dbReference>
<dbReference type="PANTHER" id="PTHR43581">
    <property type="entry name" value="ATP/GTP PHOSPHATASE"/>
    <property type="match status" value="1"/>
</dbReference>
<accession>A0A4R5WHR7</accession>
<dbReference type="InterPro" id="IPR003959">
    <property type="entry name" value="ATPase_AAA_core"/>
</dbReference>
<dbReference type="EMBL" id="SDLO01000007">
    <property type="protein sequence ID" value="TDK89966.1"/>
    <property type="molecule type" value="Genomic_DNA"/>
</dbReference>
<dbReference type="CDD" id="cd00267">
    <property type="entry name" value="ABC_ATPase"/>
    <property type="match status" value="1"/>
</dbReference>
<dbReference type="InterPro" id="IPR051396">
    <property type="entry name" value="Bact_Antivir_Def_Nuclease"/>
</dbReference>
<organism evidence="3 4">
    <name type="scientific">Mycolicibacterium mucogenicum</name>
    <name type="common">Mycobacterium mucogenicum</name>
    <dbReference type="NCBI Taxonomy" id="56689"/>
    <lineage>
        <taxon>Bacteria</taxon>
        <taxon>Bacillati</taxon>
        <taxon>Actinomycetota</taxon>
        <taxon>Actinomycetes</taxon>
        <taxon>Mycobacteriales</taxon>
        <taxon>Mycobacteriaceae</taxon>
        <taxon>Mycolicibacterium</taxon>
    </lineage>
</organism>
<dbReference type="InterPro" id="IPR027417">
    <property type="entry name" value="P-loop_NTPase"/>
</dbReference>
<dbReference type="AlphaFoldDB" id="A0A4R5WHR7"/>
<dbReference type="Gene3D" id="3.40.50.300">
    <property type="entry name" value="P-loop containing nucleotide triphosphate hydrolases"/>
    <property type="match status" value="2"/>
</dbReference>
<dbReference type="PANTHER" id="PTHR43581:SF3">
    <property type="entry name" value="AAA+ ATPASE DOMAIN-CONTAINING PROTEIN"/>
    <property type="match status" value="1"/>
</dbReference>
<name>A0A4R5WHR7_MYCMU</name>
<reference evidence="3 4" key="1">
    <citation type="submission" date="2019-01" db="EMBL/GenBank/DDBJ databases">
        <title>High-quality-draft genome sequences of five non-tuberculosis mycobacteriaceae isolated from a nosocomial environment.</title>
        <authorList>
            <person name="Tiago I."/>
            <person name="Alarico S."/>
            <person name="Pereira S.G."/>
            <person name="Coelho C."/>
            <person name="Maranha A."/>
            <person name="Empadinhas N."/>
        </authorList>
    </citation>
    <scope>NUCLEOTIDE SEQUENCE [LARGE SCALE GENOMIC DNA]</scope>
    <source>
        <strain evidence="3 4">24AIII</strain>
    </source>
</reference>
<dbReference type="Proteomes" id="UP000294929">
    <property type="component" value="Unassembled WGS sequence"/>
</dbReference>
<feature type="domain" description="Endonuclease GajA/Old nuclease/RecF-like AAA" evidence="1">
    <location>
        <begin position="1"/>
        <end position="50"/>
    </location>
</feature>
<evidence type="ECO:0000313" key="3">
    <source>
        <dbReference type="EMBL" id="TDK89966.1"/>
    </source>
</evidence>
<evidence type="ECO:0000259" key="2">
    <source>
        <dbReference type="Pfam" id="PF13304"/>
    </source>
</evidence>
<dbReference type="SUPFAM" id="SSF52540">
    <property type="entry name" value="P-loop containing nucleoside triphosphate hydrolases"/>
    <property type="match status" value="1"/>
</dbReference>
<evidence type="ECO:0000313" key="4">
    <source>
        <dbReference type="Proteomes" id="UP000294929"/>
    </source>
</evidence>
<sequence length="678" mass="75537">MKLEAFRVQNYKRVADTGWVSCSDLTVLVGKNEAGKSAILRGLSKLNPSDGEKYDGLREFPRRRYTDEFDADDPAEVASARFSLTDDERAELAEISPLMAAANTVVITRNYGNTFAVGFDPHPGSERMSASAVKKAVTAALDTFAESVAPDGHGEEFGPLKSELTEQLTGLANALPSPPNRASAESVEAFYAATAAKVTEEWHRTTLAGLLDAFRPLRDEARSRAALGKARAWAVDNMPQFIYFDRYDVLDSAVHIPTFMNQLRDNPHAPRVRTTRALFRHVNLDPQQLHELNGDDTQISQEDMRRRVDERAILTSSAGQAMTDKFSKWWLQRRHTFRYDLDGNFFRVWVSDDLDPSEIELDQRSQGMQYFFSFFLIFLVEAVDTHRNSILLLDEPGNSLHGTAQAKIVEFLRSISDDNQVIYTTHSPFMIDGDHLEEIRPVWEDRETGSTKVSEDVWPKDKDALFPLQAALGYQLAQSLFISRYQVLVEGITDMWIVKALDAALPVTGRAGLRDGIIITPGGGAGRVLPLASMLVGHEVQAAALLDGDEPGRKEGRKVERVLGYDNRVLFVGDFTPDGNTTGEIEDLFPDDYFMAAVKEAYPGKDLRFNADEKAVPNIVDRLEALFERKDHGSFEKWKVARILADGIMADPSNVPGETLDAFAKIAVELNKLVEVSS</sequence>
<feature type="domain" description="ATPase AAA-type core" evidence="2">
    <location>
        <begin position="360"/>
        <end position="432"/>
    </location>
</feature>
<comment type="caution">
    <text evidence="3">The sequence shown here is derived from an EMBL/GenBank/DDBJ whole genome shotgun (WGS) entry which is preliminary data.</text>
</comment>
<dbReference type="Pfam" id="PF13175">
    <property type="entry name" value="AAA_15"/>
    <property type="match status" value="1"/>
</dbReference>
<protein>
    <submittedName>
        <fullName evidence="3">Uncharacterized protein</fullName>
    </submittedName>
</protein>
<gene>
    <name evidence="3" type="ORF">EUA03_10315</name>
</gene>
<proteinExistence type="predicted"/>
<dbReference type="InterPro" id="IPR041685">
    <property type="entry name" value="AAA_GajA/Old/RecF-like"/>
</dbReference>
<dbReference type="Pfam" id="PF13304">
    <property type="entry name" value="AAA_21"/>
    <property type="match status" value="1"/>
</dbReference>
<dbReference type="GO" id="GO:0016887">
    <property type="term" value="F:ATP hydrolysis activity"/>
    <property type="evidence" value="ECO:0007669"/>
    <property type="project" value="InterPro"/>
</dbReference>